<name>A0A915JPC1_ROMCU</name>
<accession>A0A915JPC1</accession>
<evidence type="ECO:0000256" key="1">
    <source>
        <dbReference type="SAM" id="MobiDB-lite"/>
    </source>
</evidence>
<protein>
    <submittedName>
        <fullName evidence="3">Uncharacterized protein</fullName>
    </submittedName>
</protein>
<evidence type="ECO:0000313" key="3">
    <source>
        <dbReference type="WBParaSite" id="nRc.2.0.1.t28104-RA"/>
    </source>
</evidence>
<keyword evidence="2" id="KW-1185">Reference proteome</keyword>
<sequence length="93" mass="9603">MSNNWSQLSPKLVICSMLQKQRSALLTNPLSTSIAAGLPAPPRTAADTMAHSSGAAISSQSRPAANMVADLPKTTNVVASITPCIAGWDSVEP</sequence>
<organism evidence="2 3">
    <name type="scientific">Romanomermis culicivorax</name>
    <name type="common">Nematode worm</name>
    <dbReference type="NCBI Taxonomy" id="13658"/>
    <lineage>
        <taxon>Eukaryota</taxon>
        <taxon>Metazoa</taxon>
        <taxon>Ecdysozoa</taxon>
        <taxon>Nematoda</taxon>
        <taxon>Enoplea</taxon>
        <taxon>Dorylaimia</taxon>
        <taxon>Mermithida</taxon>
        <taxon>Mermithoidea</taxon>
        <taxon>Mermithidae</taxon>
        <taxon>Romanomermis</taxon>
    </lineage>
</organism>
<evidence type="ECO:0000313" key="2">
    <source>
        <dbReference type="Proteomes" id="UP000887565"/>
    </source>
</evidence>
<dbReference type="AlphaFoldDB" id="A0A915JPC1"/>
<dbReference type="Proteomes" id="UP000887565">
    <property type="component" value="Unplaced"/>
</dbReference>
<dbReference type="WBParaSite" id="nRc.2.0.1.t28104-RA">
    <property type="protein sequence ID" value="nRc.2.0.1.t28104-RA"/>
    <property type="gene ID" value="nRc.2.0.1.g28104"/>
</dbReference>
<feature type="region of interest" description="Disordered" evidence="1">
    <location>
        <begin position="44"/>
        <end position="63"/>
    </location>
</feature>
<proteinExistence type="predicted"/>
<reference evidence="3" key="1">
    <citation type="submission" date="2022-11" db="UniProtKB">
        <authorList>
            <consortium name="WormBaseParasite"/>
        </authorList>
    </citation>
    <scope>IDENTIFICATION</scope>
</reference>